<evidence type="ECO:0000256" key="1">
    <source>
        <dbReference type="SAM" id="Phobius"/>
    </source>
</evidence>
<reference evidence="2 3" key="1">
    <citation type="submission" date="2023-07" db="EMBL/GenBank/DDBJ databases">
        <title>Sequencing the genomes of 1000 actinobacteria strains.</title>
        <authorList>
            <person name="Klenk H.-P."/>
        </authorList>
    </citation>
    <scope>NUCLEOTIDE SEQUENCE [LARGE SCALE GENOMIC DNA]</scope>
    <source>
        <strain evidence="2 3">DSM 15539</strain>
    </source>
</reference>
<keyword evidence="1" id="KW-0472">Membrane</keyword>
<feature type="transmembrane region" description="Helical" evidence="1">
    <location>
        <begin position="118"/>
        <end position="140"/>
    </location>
</feature>
<dbReference type="PANTHER" id="PTHR40761:SF1">
    <property type="entry name" value="CONSERVED INTEGRAL MEMBRANE ALANINE VALINE AND LEUCINE RICH PROTEIN-RELATED"/>
    <property type="match status" value="1"/>
</dbReference>
<feature type="transmembrane region" description="Helical" evidence="1">
    <location>
        <begin position="212"/>
        <end position="231"/>
    </location>
</feature>
<proteinExistence type="predicted"/>
<sequence>MEEAACKMISPNIPLAVGLQIVGSFCFALAAKYQHGSIAQELGGNPEKAALSAAGLWKTVREPKWLLGMFLLSTSLLCQVIALIFAPVSIVQPVGLLAFPWSVLIQNRVEKVRLRKTLVLWVLATVFATGIFTVIVSKFSDAPDRFSLFSISVGAVAVYLFSATLGVLGWRGKKSLRALFWGSGGAMLYGLEAALAKTLVEYAQIPGGTKLASFWIVLIALIVGSVIAGWMVQQGYATGKADVVVAAMTITSPVVAVIYGIAVLGEGTGIPIEWGLVMVVCGFIALSGVVQITRLRNLPAN</sequence>
<dbReference type="EMBL" id="JAVDUJ010000001">
    <property type="protein sequence ID" value="MDR6940031.1"/>
    <property type="molecule type" value="Genomic_DNA"/>
</dbReference>
<keyword evidence="1" id="KW-0812">Transmembrane</keyword>
<protein>
    <submittedName>
        <fullName evidence="2">Drug/metabolite transporter (DMT)-like permease</fullName>
    </submittedName>
</protein>
<evidence type="ECO:0000313" key="2">
    <source>
        <dbReference type="EMBL" id="MDR6940031.1"/>
    </source>
</evidence>
<feature type="transmembrane region" description="Helical" evidence="1">
    <location>
        <begin position="180"/>
        <end position="200"/>
    </location>
</feature>
<dbReference type="PANTHER" id="PTHR40761">
    <property type="entry name" value="CONSERVED INTEGRAL MEMBRANE ALANINE VALINE AND LEUCINE RICH PROTEIN-RELATED"/>
    <property type="match status" value="1"/>
</dbReference>
<feature type="transmembrane region" description="Helical" evidence="1">
    <location>
        <begin position="146"/>
        <end position="168"/>
    </location>
</feature>
<keyword evidence="3" id="KW-1185">Reference proteome</keyword>
<feature type="transmembrane region" description="Helical" evidence="1">
    <location>
        <begin position="274"/>
        <end position="293"/>
    </location>
</feature>
<name>A0ABU1T442_9ACTO</name>
<gene>
    <name evidence="2" type="ORF">J2S36_001574</name>
</gene>
<feature type="transmembrane region" description="Helical" evidence="1">
    <location>
        <begin position="243"/>
        <end position="262"/>
    </location>
</feature>
<dbReference type="RefSeq" id="WP_309957190.1">
    <property type="nucleotide sequence ID" value="NZ_JAVDUJ010000001.1"/>
</dbReference>
<feature type="transmembrane region" description="Helical" evidence="1">
    <location>
        <begin position="12"/>
        <end position="31"/>
    </location>
</feature>
<organism evidence="2 3">
    <name type="scientific">Arcanobacterium hippocoleae</name>
    <dbReference type="NCBI Taxonomy" id="149017"/>
    <lineage>
        <taxon>Bacteria</taxon>
        <taxon>Bacillati</taxon>
        <taxon>Actinomycetota</taxon>
        <taxon>Actinomycetes</taxon>
        <taxon>Actinomycetales</taxon>
        <taxon>Actinomycetaceae</taxon>
        <taxon>Arcanobacterium</taxon>
    </lineage>
</organism>
<feature type="transmembrane region" description="Helical" evidence="1">
    <location>
        <begin position="90"/>
        <end position="106"/>
    </location>
</feature>
<comment type="caution">
    <text evidence="2">The sequence shown here is derived from an EMBL/GenBank/DDBJ whole genome shotgun (WGS) entry which is preliminary data.</text>
</comment>
<dbReference type="Proteomes" id="UP001266099">
    <property type="component" value="Unassembled WGS sequence"/>
</dbReference>
<evidence type="ECO:0000313" key="3">
    <source>
        <dbReference type="Proteomes" id="UP001266099"/>
    </source>
</evidence>
<accession>A0ABU1T442</accession>
<keyword evidence="1" id="KW-1133">Transmembrane helix</keyword>